<sequence>MSIQLRYKEDFSEGLKRLMVEECETALKYLRKSDTEEEQHKAVHESRKAFKKIRACLRLVRDHIDFYDRENKWFRDLGRKVSDVRDLTAHLETLEVLETQYESQLYKKSFQDLEKGIHASRDQLAEKVFGEDNRLEEIQQKVEAKIDEIPDWSIDVQQFKDIRPSLKRTYKRGYKGLKNVAKTGEVEDFHDWRKRVKYLRYHIDILNRLWPQVMDVLEEELHDITDYTGTLHDLHNLKILAQELEKPFSDTEERMLFEAMLEKHQDFMRKHTLLKAQKFYYDSPSDFCDRIKLWWKAHQQEVENSSLPRTEELETT</sequence>
<name>A0ABT3PJK4_9BACT</name>
<gene>
    <name evidence="2" type="ORF">J6I44_03725</name>
</gene>
<dbReference type="Gene3D" id="1.40.20.10">
    <property type="entry name" value="CHAD domain"/>
    <property type="match status" value="1"/>
</dbReference>
<feature type="domain" description="CHAD" evidence="1">
    <location>
        <begin position="8"/>
        <end position="285"/>
    </location>
</feature>
<organism evidence="2 3">
    <name type="scientific">Fodinibius salsisoli</name>
    <dbReference type="NCBI Taxonomy" id="2820877"/>
    <lineage>
        <taxon>Bacteria</taxon>
        <taxon>Pseudomonadati</taxon>
        <taxon>Balneolota</taxon>
        <taxon>Balneolia</taxon>
        <taxon>Balneolales</taxon>
        <taxon>Balneolaceae</taxon>
        <taxon>Fodinibius</taxon>
    </lineage>
</organism>
<dbReference type="Pfam" id="PF05235">
    <property type="entry name" value="CHAD"/>
    <property type="match status" value="1"/>
</dbReference>
<keyword evidence="3" id="KW-1185">Reference proteome</keyword>
<dbReference type="PROSITE" id="PS51708">
    <property type="entry name" value="CHAD"/>
    <property type="match status" value="1"/>
</dbReference>
<dbReference type="SMART" id="SM00880">
    <property type="entry name" value="CHAD"/>
    <property type="match status" value="1"/>
</dbReference>
<evidence type="ECO:0000313" key="2">
    <source>
        <dbReference type="EMBL" id="MCW9705943.1"/>
    </source>
</evidence>
<dbReference type="PANTHER" id="PTHR39339">
    <property type="entry name" value="SLR1444 PROTEIN"/>
    <property type="match status" value="1"/>
</dbReference>
<dbReference type="InterPro" id="IPR007899">
    <property type="entry name" value="CHAD_dom"/>
</dbReference>
<protein>
    <submittedName>
        <fullName evidence="2">CHAD domain-containing protein</fullName>
    </submittedName>
</protein>
<accession>A0ABT3PJK4</accession>
<evidence type="ECO:0000313" key="3">
    <source>
        <dbReference type="Proteomes" id="UP001207918"/>
    </source>
</evidence>
<dbReference type="RefSeq" id="WP_265764640.1">
    <property type="nucleotide sequence ID" value="NZ_JAGGJA010000002.1"/>
</dbReference>
<dbReference type="Proteomes" id="UP001207918">
    <property type="component" value="Unassembled WGS sequence"/>
</dbReference>
<proteinExistence type="predicted"/>
<evidence type="ECO:0000259" key="1">
    <source>
        <dbReference type="PROSITE" id="PS51708"/>
    </source>
</evidence>
<dbReference type="InterPro" id="IPR038186">
    <property type="entry name" value="CHAD_dom_sf"/>
</dbReference>
<dbReference type="EMBL" id="JAGGJA010000002">
    <property type="protein sequence ID" value="MCW9705943.1"/>
    <property type="molecule type" value="Genomic_DNA"/>
</dbReference>
<dbReference type="PANTHER" id="PTHR39339:SF1">
    <property type="entry name" value="CHAD DOMAIN-CONTAINING PROTEIN"/>
    <property type="match status" value="1"/>
</dbReference>
<reference evidence="2 3" key="1">
    <citation type="submission" date="2021-03" db="EMBL/GenBank/DDBJ databases">
        <title>Aliifodinibius sp. nov., a new bacterium isolated from saline soil.</title>
        <authorList>
            <person name="Galisteo C."/>
            <person name="De La Haba R."/>
            <person name="Sanchez-Porro C."/>
            <person name="Ventosa A."/>
        </authorList>
    </citation>
    <scope>NUCLEOTIDE SEQUENCE [LARGE SCALE GENOMIC DNA]</scope>
    <source>
        <strain evidence="2 3">1BSP15-2V2</strain>
    </source>
</reference>
<comment type="caution">
    <text evidence="2">The sequence shown here is derived from an EMBL/GenBank/DDBJ whole genome shotgun (WGS) entry which is preliminary data.</text>
</comment>